<evidence type="ECO:0000313" key="2">
    <source>
        <dbReference type="EMBL" id="KOC58987.1"/>
    </source>
</evidence>
<dbReference type="AlphaFoldDB" id="A0A0L7QK20"/>
<sequence length="146" mass="16839">MPADYFTDTTGTNEDPSELVNQLRAHMRNLRPTKGTRHGAKRSFVFKDLSTTTHVFIRADTVRGPLQNPYEGPFPVISRAEKTYVIQIRGKNVTVSLDRLKPANVFEKDDESHPPEKRTIARTYRTRKRDRKHTDPHADTCTDAYR</sequence>
<protein>
    <submittedName>
        <fullName evidence="2">Uncharacterized protein</fullName>
    </submittedName>
</protein>
<feature type="compositionally biased region" description="Basic and acidic residues" evidence="1">
    <location>
        <begin position="132"/>
        <end position="146"/>
    </location>
</feature>
<accession>A0A0L7QK20</accession>
<dbReference type="PANTHER" id="PTHR38681">
    <property type="entry name" value="RETROVIRUS-RELATED POL POLYPROTEIN FROM TRANSPOSON 412-LIKE PROTEIN-RELATED"/>
    <property type="match status" value="1"/>
</dbReference>
<dbReference type="OrthoDB" id="7695055at2759"/>
<evidence type="ECO:0000256" key="1">
    <source>
        <dbReference type="SAM" id="MobiDB-lite"/>
    </source>
</evidence>
<feature type="compositionally biased region" description="Basic and acidic residues" evidence="1">
    <location>
        <begin position="106"/>
        <end position="119"/>
    </location>
</feature>
<dbReference type="EMBL" id="KQ414987">
    <property type="protein sequence ID" value="KOC58987.1"/>
    <property type="molecule type" value="Genomic_DNA"/>
</dbReference>
<organism evidence="2 3">
    <name type="scientific">Habropoda laboriosa</name>
    <dbReference type="NCBI Taxonomy" id="597456"/>
    <lineage>
        <taxon>Eukaryota</taxon>
        <taxon>Metazoa</taxon>
        <taxon>Ecdysozoa</taxon>
        <taxon>Arthropoda</taxon>
        <taxon>Hexapoda</taxon>
        <taxon>Insecta</taxon>
        <taxon>Pterygota</taxon>
        <taxon>Neoptera</taxon>
        <taxon>Endopterygota</taxon>
        <taxon>Hymenoptera</taxon>
        <taxon>Apocrita</taxon>
        <taxon>Aculeata</taxon>
        <taxon>Apoidea</taxon>
        <taxon>Anthophila</taxon>
        <taxon>Apidae</taxon>
        <taxon>Habropoda</taxon>
    </lineage>
</organism>
<feature type="region of interest" description="Disordered" evidence="1">
    <location>
        <begin position="106"/>
        <end position="146"/>
    </location>
</feature>
<keyword evidence="3" id="KW-1185">Reference proteome</keyword>
<proteinExistence type="predicted"/>
<evidence type="ECO:0000313" key="3">
    <source>
        <dbReference type="Proteomes" id="UP000053825"/>
    </source>
</evidence>
<dbReference type="Proteomes" id="UP000053825">
    <property type="component" value="Unassembled WGS sequence"/>
</dbReference>
<dbReference type="PANTHER" id="PTHR38681:SF1">
    <property type="entry name" value="RETROVIRUS-RELATED POL POLYPROTEIN FROM TRANSPOSON 412-LIKE PROTEIN"/>
    <property type="match status" value="1"/>
</dbReference>
<dbReference type="STRING" id="597456.A0A0L7QK20"/>
<gene>
    <name evidence="2" type="ORF">WH47_00812</name>
</gene>
<name>A0A0L7QK20_9HYME</name>
<reference evidence="2 3" key="1">
    <citation type="submission" date="2015-07" db="EMBL/GenBank/DDBJ databases">
        <title>The genome of Habropoda laboriosa.</title>
        <authorList>
            <person name="Pan H."/>
            <person name="Kapheim K."/>
        </authorList>
    </citation>
    <scope>NUCLEOTIDE SEQUENCE [LARGE SCALE GENOMIC DNA]</scope>
    <source>
        <strain evidence="2">0110345459</strain>
    </source>
</reference>